<dbReference type="Proteomes" id="UP000199601">
    <property type="component" value="Unassembled WGS sequence"/>
</dbReference>
<proteinExistence type="predicted"/>
<evidence type="ECO:0008006" key="4">
    <source>
        <dbReference type="Google" id="ProtNLM"/>
    </source>
</evidence>
<feature type="chain" id="PRO_5006707776" description="Secreted protein" evidence="1">
    <location>
        <begin position="34"/>
        <end position="145"/>
    </location>
</feature>
<dbReference type="RefSeq" id="WP_090418934.1">
    <property type="nucleotide sequence ID" value="NZ_CTEC01000001.1"/>
</dbReference>
<evidence type="ECO:0000313" key="2">
    <source>
        <dbReference type="EMBL" id="CQD05422.1"/>
    </source>
</evidence>
<reference evidence="3" key="1">
    <citation type="submission" date="2015-03" db="EMBL/GenBank/DDBJ databases">
        <authorList>
            <person name="Urmite Genomes"/>
        </authorList>
    </citation>
    <scope>NUCLEOTIDE SEQUENCE [LARGE SCALE GENOMIC DNA]</scope>
    <source>
        <strain evidence="3">CSUR P1344</strain>
    </source>
</reference>
<keyword evidence="3" id="KW-1185">Reference proteome</keyword>
<keyword evidence="1" id="KW-0732">Signal</keyword>
<sequence length="145" mass="14840" precursor="true">MGKDIARSSRPGWAGGGALLVAAALITPVPAHAAPEVPSGRYTVLYTDSDKSTNWLFAPCGSDCTLATSQDGGTFVISWEFDLANGRWTHSGATQAPCANGASVPATVDYSFDAVSLAGEGRTTTSDGCGGPGSTVTRPFRLIKS</sequence>
<accession>A0A0U1D329</accession>
<gene>
    <name evidence="2" type="ORF">BN000_01059</name>
</gene>
<dbReference type="EMBL" id="CTEC01000001">
    <property type="protein sequence ID" value="CQD05422.1"/>
    <property type="molecule type" value="Genomic_DNA"/>
</dbReference>
<name>A0A0U1D329_9MYCO</name>
<feature type="signal peptide" evidence="1">
    <location>
        <begin position="1"/>
        <end position="33"/>
    </location>
</feature>
<protein>
    <recommendedName>
        <fullName evidence="4">Secreted protein</fullName>
    </recommendedName>
</protein>
<evidence type="ECO:0000313" key="3">
    <source>
        <dbReference type="Proteomes" id="UP000199601"/>
    </source>
</evidence>
<organism evidence="2 3">
    <name type="scientific">Mycobacterium europaeum</name>
    <dbReference type="NCBI Taxonomy" id="761804"/>
    <lineage>
        <taxon>Bacteria</taxon>
        <taxon>Bacillati</taxon>
        <taxon>Actinomycetota</taxon>
        <taxon>Actinomycetes</taxon>
        <taxon>Mycobacteriales</taxon>
        <taxon>Mycobacteriaceae</taxon>
        <taxon>Mycobacterium</taxon>
        <taxon>Mycobacterium simiae complex</taxon>
    </lineage>
</organism>
<evidence type="ECO:0000256" key="1">
    <source>
        <dbReference type="SAM" id="SignalP"/>
    </source>
</evidence>
<dbReference type="AlphaFoldDB" id="A0A0U1D329"/>